<evidence type="ECO:0000256" key="4">
    <source>
        <dbReference type="ARBA" id="ARBA00005417"/>
    </source>
</evidence>
<evidence type="ECO:0000313" key="21">
    <source>
        <dbReference type="Proteomes" id="UP001184614"/>
    </source>
</evidence>
<dbReference type="SUPFAM" id="SSF90123">
    <property type="entry name" value="ABC transporter transmembrane region"/>
    <property type="match status" value="1"/>
</dbReference>
<evidence type="ECO:0000256" key="8">
    <source>
        <dbReference type="ARBA" id="ARBA00022741"/>
    </source>
</evidence>
<evidence type="ECO:0000256" key="2">
    <source>
        <dbReference type="ARBA" id="ARBA00004533"/>
    </source>
</evidence>
<evidence type="ECO:0000313" key="20">
    <source>
        <dbReference type="EMBL" id="MDR6433345.1"/>
    </source>
</evidence>
<dbReference type="GO" id="GO:0016787">
    <property type="term" value="F:hydrolase activity"/>
    <property type="evidence" value="ECO:0007669"/>
    <property type="project" value="UniProtKB-KW"/>
</dbReference>
<sequence>MGSRFDKAILRAMGATDHEMTVISVTDITPTFRRIRFHAPSMIDGRETPPASYLRLWAPDPSGDGKVHQRGYTLVDPDPSNGEVSLDFVLHLPSGPASHWAGKATIGDTIKASYFSSKKFERPEPEPAGYLIAGDAATFPAINAILNTLPKDCQIIVVLQDNDADDINIPIAAHEGVQYIRTGPGLNALADAIPDRDWSNWYAWIAGESLAVKTLRSRLNQHFGFPLTDITNAAYWIRGKQMRLKKERSVGDEPTDADAIASNSQVIPVENTLESFEVQKKRKPSQWRSQGADGLLESIKWKLRIAIAVQAMAAVMQVVPLVLLAEVARRLITPKHGLDNVATPLLWALVFYGLSGLVVSGLIFWLHHVDAAFGKDLRLKSVAKLSRLPLGWFSEKSSSAIRQAVDQDTARLHYRITHAVPDLVAAIVTPLAALLYLFTVSAALTGFLFIPILLYVILLIRMIHGEGDNIARVADWSKRSSTAASTFINALPVVRIFGGGAQQLRDTLSGQAQFLKEWQRQMARRKLSAQFVVQPPVFLVVICAAGLWLIQRNSLQSIDLIPFLVLGTAFGPQISGILYSLVPLRESKAATRRIGMLLGEQELDQSRATRALPIGPTGLSFSNVSFGYRPNRPVIKELTLNCPPGSVTALVGPSGGGKSTLATLAGRFHDVSSGAINLTVGSESFDIRTLEAQSLQKTVGFVFQDVRLIAGTIRDNIALARPDAGLAEIISAAKAAQIHERIIKLPRGYDSVIGEDVRFSGGEAQRVSIARTLLTDPPVLILDEATAMADPDAEHLIQQALSSVADGRTVLMIAHRLQTIVQTDKIVVLQNGAIVEEGNHEALLARNGLYASMWRSGER</sequence>
<evidence type="ECO:0000259" key="17">
    <source>
        <dbReference type="PROSITE" id="PS50893"/>
    </source>
</evidence>
<dbReference type="Proteomes" id="UP001184614">
    <property type="component" value="Unassembled WGS sequence"/>
</dbReference>
<feature type="domain" description="FAD-binding FR-type" evidence="19">
    <location>
        <begin position="15"/>
        <end position="123"/>
    </location>
</feature>
<evidence type="ECO:0000259" key="18">
    <source>
        <dbReference type="PROSITE" id="PS50929"/>
    </source>
</evidence>
<dbReference type="InterPro" id="IPR011527">
    <property type="entry name" value="ABC1_TM_dom"/>
</dbReference>
<evidence type="ECO:0000256" key="6">
    <source>
        <dbReference type="ARBA" id="ARBA00022630"/>
    </source>
</evidence>
<comment type="cofactor">
    <cofactor evidence="1">
        <name>FAD</name>
        <dbReference type="ChEBI" id="CHEBI:57692"/>
    </cofactor>
</comment>
<dbReference type="PROSITE" id="PS00211">
    <property type="entry name" value="ABC_TRANSPORTER_1"/>
    <property type="match status" value="1"/>
</dbReference>
<dbReference type="InterPro" id="IPR027417">
    <property type="entry name" value="P-loop_NTPase"/>
</dbReference>
<feature type="transmembrane region" description="Helical" evidence="16">
    <location>
        <begin position="305"/>
        <end position="325"/>
    </location>
</feature>
<comment type="similarity">
    <text evidence="15">Belongs to the SIP oxidoreductase family.</text>
</comment>
<keyword evidence="11 16" id="KW-1133">Transmembrane helix</keyword>
<dbReference type="InterPro" id="IPR003593">
    <property type="entry name" value="AAA+_ATPase"/>
</dbReference>
<dbReference type="Gene3D" id="1.20.1560.10">
    <property type="entry name" value="ABC transporter type 1, transmembrane domain"/>
    <property type="match status" value="1"/>
</dbReference>
<dbReference type="PANTHER" id="PTHR24221:SF654">
    <property type="entry name" value="ATP-BINDING CASSETTE SUB-FAMILY B MEMBER 6"/>
    <property type="match status" value="1"/>
</dbReference>
<protein>
    <recommendedName>
        <fullName evidence="14">Mycobactin import ATP-binding/permease protein IrtA</fullName>
    </recommendedName>
</protein>
<dbReference type="InterPro" id="IPR017938">
    <property type="entry name" value="Riboflavin_synthase-like_b-brl"/>
</dbReference>
<comment type="subcellular location">
    <subcellularLocation>
        <location evidence="2">Cell inner membrane</location>
    </subcellularLocation>
    <subcellularLocation>
        <location evidence="3">Cell membrane</location>
        <topology evidence="3">Multi-pass membrane protein</topology>
    </subcellularLocation>
</comment>
<evidence type="ECO:0000256" key="16">
    <source>
        <dbReference type="SAM" id="Phobius"/>
    </source>
</evidence>
<dbReference type="CDD" id="cd06193">
    <property type="entry name" value="siderophore_interacting"/>
    <property type="match status" value="1"/>
</dbReference>
<dbReference type="InterPro" id="IPR039261">
    <property type="entry name" value="FNR_nucleotide-bd"/>
</dbReference>
<dbReference type="PROSITE" id="PS50893">
    <property type="entry name" value="ABC_TRANSPORTER_2"/>
    <property type="match status" value="1"/>
</dbReference>
<dbReference type="InterPro" id="IPR013113">
    <property type="entry name" value="SIP_FAD-bd"/>
</dbReference>
<reference evidence="20 21" key="1">
    <citation type="submission" date="2023-07" db="EMBL/GenBank/DDBJ databases">
        <title>Sorghum-associated microbial communities from plants grown in Nebraska, USA.</title>
        <authorList>
            <person name="Schachtman D."/>
        </authorList>
    </citation>
    <scope>NUCLEOTIDE SEQUENCE [LARGE SCALE GENOMIC DNA]</scope>
    <source>
        <strain evidence="20 21">DS1730</strain>
    </source>
</reference>
<feature type="domain" description="ABC transporter" evidence="17">
    <location>
        <begin position="619"/>
        <end position="856"/>
    </location>
</feature>
<comment type="subunit">
    <text evidence="13">Forms a heterodimer with IrtB.</text>
</comment>
<evidence type="ECO:0000256" key="5">
    <source>
        <dbReference type="ARBA" id="ARBA00022475"/>
    </source>
</evidence>
<dbReference type="GO" id="GO:0005524">
    <property type="term" value="F:ATP binding"/>
    <property type="evidence" value="ECO:0007669"/>
    <property type="project" value="UniProtKB-KW"/>
</dbReference>
<dbReference type="Gene3D" id="3.40.50.300">
    <property type="entry name" value="P-loop containing nucleotide triphosphate hydrolases"/>
    <property type="match status" value="1"/>
</dbReference>
<name>A0ABU1MBC1_9HYPH</name>
<feature type="transmembrane region" description="Helical" evidence="16">
    <location>
        <begin position="527"/>
        <end position="549"/>
    </location>
</feature>
<dbReference type="PANTHER" id="PTHR24221">
    <property type="entry name" value="ATP-BINDING CASSETTE SUB-FAMILY B"/>
    <property type="match status" value="1"/>
</dbReference>
<dbReference type="Gene3D" id="2.40.30.10">
    <property type="entry name" value="Translation factors"/>
    <property type="match status" value="1"/>
</dbReference>
<keyword evidence="20" id="KW-0378">Hydrolase</keyword>
<evidence type="ECO:0000256" key="7">
    <source>
        <dbReference type="ARBA" id="ARBA00022692"/>
    </source>
</evidence>
<dbReference type="Pfam" id="PF00005">
    <property type="entry name" value="ABC_tran"/>
    <property type="match status" value="1"/>
</dbReference>
<dbReference type="SMART" id="SM00382">
    <property type="entry name" value="AAA"/>
    <property type="match status" value="1"/>
</dbReference>
<dbReference type="InterPro" id="IPR003439">
    <property type="entry name" value="ABC_transporter-like_ATP-bd"/>
</dbReference>
<dbReference type="Pfam" id="PF04954">
    <property type="entry name" value="SIP"/>
    <property type="match status" value="1"/>
</dbReference>
<gene>
    <name evidence="20" type="ORF">J2782_003091</name>
</gene>
<evidence type="ECO:0000256" key="15">
    <source>
        <dbReference type="ARBA" id="ARBA00035644"/>
    </source>
</evidence>
<dbReference type="Gene3D" id="3.40.50.80">
    <property type="entry name" value="Nucleotide-binding domain of ferredoxin-NADP reductase (FNR) module"/>
    <property type="match status" value="1"/>
</dbReference>
<evidence type="ECO:0000256" key="11">
    <source>
        <dbReference type="ARBA" id="ARBA00022989"/>
    </source>
</evidence>
<feature type="transmembrane region" description="Helical" evidence="16">
    <location>
        <begin position="345"/>
        <end position="366"/>
    </location>
</feature>
<feature type="transmembrane region" description="Helical" evidence="16">
    <location>
        <begin position="561"/>
        <end position="582"/>
    </location>
</feature>
<comment type="caution">
    <text evidence="20">The sequence shown here is derived from an EMBL/GenBank/DDBJ whole genome shotgun (WGS) entry which is preliminary data.</text>
</comment>
<keyword evidence="6" id="KW-0285">Flavoprotein</keyword>
<keyword evidence="8" id="KW-0547">Nucleotide-binding</keyword>
<keyword evidence="5" id="KW-1003">Cell membrane</keyword>
<keyword evidence="12 16" id="KW-0472">Membrane</keyword>
<dbReference type="Pfam" id="PF08021">
    <property type="entry name" value="FAD_binding_9"/>
    <property type="match status" value="1"/>
</dbReference>
<organism evidence="20 21">
    <name type="scientific">Brucella pseudogrignonensis</name>
    <dbReference type="NCBI Taxonomy" id="419475"/>
    <lineage>
        <taxon>Bacteria</taxon>
        <taxon>Pseudomonadati</taxon>
        <taxon>Pseudomonadota</taxon>
        <taxon>Alphaproteobacteria</taxon>
        <taxon>Hyphomicrobiales</taxon>
        <taxon>Brucellaceae</taxon>
        <taxon>Brucella/Ochrobactrum group</taxon>
        <taxon>Brucella</taxon>
    </lineage>
</organism>
<dbReference type="SUPFAM" id="SSF52540">
    <property type="entry name" value="P-loop containing nucleoside triphosphate hydrolases"/>
    <property type="match status" value="1"/>
</dbReference>
<evidence type="ECO:0000259" key="19">
    <source>
        <dbReference type="PROSITE" id="PS51384"/>
    </source>
</evidence>
<dbReference type="InterPro" id="IPR036640">
    <property type="entry name" value="ABC1_TM_sf"/>
</dbReference>
<evidence type="ECO:0000256" key="1">
    <source>
        <dbReference type="ARBA" id="ARBA00001974"/>
    </source>
</evidence>
<dbReference type="InterPro" id="IPR039421">
    <property type="entry name" value="Type_1_exporter"/>
</dbReference>
<dbReference type="PROSITE" id="PS50929">
    <property type="entry name" value="ABC_TM1F"/>
    <property type="match status" value="1"/>
</dbReference>
<dbReference type="Pfam" id="PF00664">
    <property type="entry name" value="ABC_membrane"/>
    <property type="match status" value="1"/>
</dbReference>
<evidence type="ECO:0000256" key="13">
    <source>
        <dbReference type="ARBA" id="ARBA00023467"/>
    </source>
</evidence>
<proteinExistence type="inferred from homology"/>
<dbReference type="InterPro" id="IPR017871">
    <property type="entry name" value="ABC_transporter-like_CS"/>
</dbReference>
<accession>A0ABU1MBC1</accession>
<comment type="similarity">
    <text evidence="4">Belongs to the ABC transporter superfamily.</text>
</comment>
<feature type="domain" description="ABC transmembrane type-1" evidence="18">
    <location>
        <begin position="305"/>
        <end position="586"/>
    </location>
</feature>
<evidence type="ECO:0000256" key="10">
    <source>
        <dbReference type="ARBA" id="ARBA00022840"/>
    </source>
</evidence>
<dbReference type="RefSeq" id="WP_310014070.1">
    <property type="nucleotide sequence ID" value="NZ_JAVDQT010000005.1"/>
</dbReference>
<keyword evidence="9" id="KW-0274">FAD</keyword>
<dbReference type="InterPro" id="IPR007037">
    <property type="entry name" value="SIP_rossman_dom"/>
</dbReference>
<dbReference type="PROSITE" id="PS51384">
    <property type="entry name" value="FAD_FR"/>
    <property type="match status" value="1"/>
</dbReference>
<evidence type="ECO:0000256" key="12">
    <source>
        <dbReference type="ARBA" id="ARBA00023136"/>
    </source>
</evidence>
<feature type="transmembrane region" description="Helical" evidence="16">
    <location>
        <begin position="444"/>
        <end position="463"/>
    </location>
</feature>
<keyword evidence="10 20" id="KW-0067">ATP-binding</keyword>
<keyword evidence="7 16" id="KW-0812">Transmembrane</keyword>
<dbReference type="InterPro" id="IPR017927">
    <property type="entry name" value="FAD-bd_FR_type"/>
</dbReference>
<evidence type="ECO:0000256" key="9">
    <source>
        <dbReference type="ARBA" id="ARBA00022827"/>
    </source>
</evidence>
<evidence type="ECO:0000256" key="14">
    <source>
        <dbReference type="ARBA" id="ARBA00023488"/>
    </source>
</evidence>
<dbReference type="SUPFAM" id="SSF63380">
    <property type="entry name" value="Riboflavin synthase domain-like"/>
    <property type="match status" value="1"/>
</dbReference>
<evidence type="ECO:0000256" key="3">
    <source>
        <dbReference type="ARBA" id="ARBA00004651"/>
    </source>
</evidence>
<keyword evidence="21" id="KW-1185">Reference proteome</keyword>
<dbReference type="EMBL" id="JAVDQT010000005">
    <property type="protein sequence ID" value="MDR6433345.1"/>
    <property type="molecule type" value="Genomic_DNA"/>
</dbReference>